<evidence type="ECO:0000256" key="1">
    <source>
        <dbReference type="ARBA" id="ARBA00022722"/>
    </source>
</evidence>
<reference evidence="10" key="1">
    <citation type="journal article" date="2022" name="Int. J. Mol. Sci.">
        <title>Draft Genome of Tanacetum Coccineum: Genomic Comparison of Closely Related Tanacetum-Family Plants.</title>
        <authorList>
            <person name="Yamashiro T."/>
            <person name="Shiraishi A."/>
            <person name="Nakayama K."/>
            <person name="Satake H."/>
        </authorList>
    </citation>
    <scope>NUCLEOTIDE SEQUENCE</scope>
</reference>
<protein>
    <submittedName>
        <fullName evidence="10">Retrovirus-related pol polyprotein from transposon TNT 1-94</fullName>
    </submittedName>
</protein>
<keyword evidence="4" id="KW-0378">Hydrolase</keyword>
<dbReference type="PANTHER" id="PTHR42648:SF11">
    <property type="entry name" value="TRANSPOSON TY4-P GAG-POL POLYPROTEIN"/>
    <property type="match status" value="1"/>
</dbReference>
<keyword evidence="8" id="KW-0548">Nucleotidyltransferase</keyword>
<gene>
    <name evidence="10" type="ORF">Tco_0891948</name>
</gene>
<evidence type="ECO:0000256" key="2">
    <source>
        <dbReference type="ARBA" id="ARBA00022723"/>
    </source>
</evidence>
<evidence type="ECO:0000256" key="9">
    <source>
        <dbReference type="ARBA" id="ARBA00023172"/>
    </source>
</evidence>
<evidence type="ECO:0000256" key="4">
    <source>
        <dbReference type="ARBA" id="ARBA00022801"/>
    </source>
</evidence>
<reference evidence="10" key="2">
    <citation type="submission" date="2022-01" db="EMBL/GenBank/DDBJ databases">
        <authorList>
            <person name="Yamashiro T."/>
            <person name="Shiraishi A."/>
            <person name="Satake H."/>
            <person name="Nakayama K."/>
        </authorList>
    </citation>
    <scope>NUCLEOTIDE SEQUENCE</scope>
</reference>
<name>A0ABQ5C4F4_9ASTR</name>
<keyword evidence="9" id="KW-0233">DNA recombination</keyword>
<sequence length="744" mass="85953">MAESNVPQLVDKKGGSYSDIALRLEVGKFTKWKKCMLCYLTRIEPYYITCIKDGPFQFNSTDGTPKPEPQWSNDEGMVANQDQCLKIIIISCLPDDIMESFINSETAKETWIDLVHSYEGPSHTKENMIMDLKLEYNTLRAKDSESLSQTFTRYKTLLNELSNDGVKLSKHEINDFQENFDANVDERTSDEYLRYLDTEFYERALLAGSKGKIAILEAGLSNTQPAKTFDLDEEEVSFDDEQMVEIKQQLIAGKNHARNGEWVNITIKKVRIIELDHTTYAVSLKIVANYKAQPYQYASPSKEIQKLKAKPFPPCTHCSFNDHHPDDRQEYLLSHLSPMTPQLVQAATLVEELCTLPLITMSSIISKETRQGAHLVPRQWVLKKYDRYQELSTQIRPVSPISIHHEKYTIVIVDEYSRNLIEAARTMLNGLVLSKHFWTKAVSTAFYTQNRSIIVNRHDKTPYEVFHGRILDVSYFHVFGCPVFIHNHKDRLSKFDANADDGYFFRYSLYRSHQNDHSRQYQVEYDISYYIIPHSRKQATISELIDTQNVPNVIVLTKQNAPHTEETEGPPDLINTKEINEQIVHTEQIVQTKQIDQGTHNFIIELPITDYHPRENSEILLLTAEALVLDIIQTTHYKHVNITGEPTKGMLTRSMISKLRATSANECLFADFIFVIEPKKVSHALKHIKWVDVMQEELNQYHRNKVWTLVPAPRGKTIIGLKWVYKNKVEEHEIVIRNKAKLVA</sequence>
<comment type="caution">
    <text evidence="10">The sequence shown here is derived from an EMBL/GenBank/DDBJ whole genome shotgun (WGS) entry which is preliminary data.</text>
</comment>
<evidence type="ECO:0000256" key="3">
    <source>
        <dbReference type="ARBA" id="ARBA00022759"/>
    </source>
</evidence>
<keyword evidence="11" id="KW-1185">Reference proteome</keyword>
<keyword evidence="3" id="KW-0255">Endonuclease</keyword>
<keyword evidence="8" id="KW-0808">Transferase</keyword>
<dbReference type="Pfam" id="PF14223">
    <property type="entry name" value="Retrotran_gag_2"/>
    <property type="match status" value="1"/>
</dbReference>
<evidence type="ECO:0000256" key="7">
    <source>
        <dbReference type="ARBA" id="ARBA00022918"/>
    </source>
</evidence>
<dbReference type="EMBL" id="BQNB010013935">
    <property type="protein sequence ID" value="GJT22011.1"/>
    <property type="molecule type" value="Genomic_DNA"/>
</dbReference>
<organism evidence="10 11">
    <name type="scientific">Tanacetum coccineum</name>
    <dbReference type="NCBI Taxonomy" id="301880"/>
    <lineage>
        <taxon>Eukaryota</taxon>
        <taxon>Viridiplantae</taxon>
        <taxon>Streptophyta</taxon>
        <taxon>Embryophyta</taxon>
        <taxon>Tracheophyta</taxon>
        <taxon>Spermatophyta</taxon>
        <taxon>Magnoliopsida</taxon>
        <taxon>eudicotyledons</taxon>
        <taxon>Gunneridae</taxon>
        <taxon>Pentapetalae</taxon>
        <taxon>asterids</taxon>
        <taxon>campanulids</taxon>
        <taxon>Asterales</taxon>
        <taxon>Asteraceae</taxon>
        <taxon>Asteroideae</taxon>
        <taxon>Anthemideae</taxon>
        <taxon>Anthemidinae</taxon>
        <taxon>Tanacetum</taxon>
    </lineage>
</organism>
<evidence type="ECO:0000256" key="8">
    <source>
        <dbReference type="ARBA" id="ARBA00022932"/>
    </source>
</evidence>
<proteinExistence type="predicted"/>
<dbReference type="Proteomes" id="UP001151760">
    <property type="component" value="Unassembled WGS sequence"/>
</dbReference>
<evidence type="ECO:0000256" key="6">
    <source>
        <dbReference type="ARBA" id="ARBA00022908"/>
    </source>
</evidence>
<evidence type="ECO:0000313" key="10">
    <source>
        <dbReference type="EMBL" id="GJT22011.1"/>
    </source>
</evidence>
<keyword evidence="1" id="KW-0540">Nuclease</keyword>
<keyword evidence="7" id="KW-0695">RNA-directed DNA polymerase</keyword>
<dbReference type="InterPro" id="IPR039537">
    <property type="entry name" value="Retrotran_Ty1/copia-like"/>
</dbReference>
<dbReference type="PANTHER" id="PTHR42648">
    <property type="entry name" value="TRANSPOSASE, PUTATIVE-RELATED"/>
    <property type="match status" value="1"/>
</dbReference>
<keyword evidence="6" id="KW-0229">DNA integration</keyword>
<keyword evidence="2" id="KW-0479">Metal-binding</keyword>
<evidence type="ECO:0000256" key="5">
    <source>
        <dbReference type="ARBA" id="ARBA00022842"/>
    </source>
</evidence>
<accession>A0ABQ5C4F4</accession>
<evidence type="ECO:0000313" key="11">
    <source>
        <dbReference type="Proteomes" id="UP001151760"/>
    </source>
</evidence>
<keyword evidence="8" id="KW-0239">DNA-directed DNA polymerase</keyword>
<keyword evidence="5" id="KW-0460">Magnesium</keyword>